<organism evidence="1 2">
    <name type="scientific">Pristionchus pacificus</name>
    <name type="common">Parasitic nematode worm</name>
    <dbReference type="NCBI Taxonomy" id="54126"/>
    <lineage>
        <taxon>Eukaryota</taxon>
        <taxon>Metazoa</taxon>
        <taxon>Ecdysozoa</taxon>
        <taxon>Nematoda</taxon>
        <taxon>Chromadorea</taxon>
        <taxon>Rhabditida</taxon>
        <taxon>Rhabditina</taxon>
        <taxon>Diplogasteromorpha</taxon>
        <taxon>Diplogasteroidea</taxon>
        <taxon>Neodiplogasteridae</taxon>
        <taxon>Pristionchus</taxon>
    </lineage>
</organism>
<proteinExistence type="predicted"/>
<accession>A0A8R1Z1D4</accession>
<sequence length="92" mass="9722">MPSKSAVSAPPGYAAPKSSLTTVEENTAVDNAYKEFEKALDALDRAKEAAFSSGETFSKTANRNNNFAQSIGADASSFSECMGRNCSGKLQF</sequence>
<dbReference type="EnsemblMetazoa" id="PPA41580.1">
    <property type="protein sequence ID" value="PPA41580.1"/>
    <property type="gene ID" value="WBGene00279949"/>
</dbReference>
<reference evidence="1" key="2">
    <citation type="submission" date="2022-06" db="UniProtKB">
        <authorList>
            <consortium name="EnsemblMetazoa"/>
        </authorList>
    </citation>
    <scope>IDENTIFICATION</scope>
    <source>
        <strain evidence="1">PS312</strain>
    </source>
</reference>
<keyword evidence="2" id="KW-1185">Reference proteome</keyword>
<name>A0A2A6CJC9_PRIPA</name>
<protein>
    <submittedName>
        <fullName evidence="1">Uncharacterized protein</fullName>
    </submittedName>
</protein>
<dbReference type="Proteomes" id="UP000005239">
    <property type="component" value="Unassembled WGS sequence"/>
</dbReference>
<evidence type="ECO:0000313" key="1">
    <source>
        <dbReference type="EnsemblMetazoa" id="PPA41580.1"/>
    </source>
</evidence>
<reference evidence="2" key="1">
    <citation type="journal article" date="2008" name="Nat. Genet.">
        <title>The Pristionchus pacificus genome provides a unique perspective on nematode lifestyle and parasitism.</title>
        <authorList>
            <person name="Dieterich C."/>
            <person name="Clifton S.W."/>
            <person name="Schuster L.N."/>
            <person name="Chinwalla A."/>
            <person name="Delehaunty K."/>
            <person name="Dinkelacker I."/>
            <person name="Fulton L."/>
            <person name="Fulton R."/>
            <person name="Godfrey J."/>
            <person name="Minx P."/>
            <person name="Mitreva M."/>
            <person name="Roeseler W."/>
            <person name="Tian H."/>
            <person name="Witte H."/>
            <person name="Yang S.P."/>
            <person name="Wilson R.K."/>
            <person name="Sommer R.J."/>
        </authorList>
    </citation>
    <scope>NUCLEOTIDE SEQUENCE [LARGE SCALE GENOMIC DNA]</scope>
    <source>
        <strain evidence="2">PS312</strain>
    </source>
</reference>
<gene>
    <name evidence="1" type="primary">WBGene00279949</name>
</gene>
<evidence type="ECO:0000313" key="2">
    <source>
        <dbReference type="Proteomes" id="UP000005239"/>
    </source>
</evidence>
<accession>A0A2A6CJC9</accession>
<dbReference type="AlphaFoldDB" id="A0A2A6CJC9"/>